<feature type="region of interest" description="Disordered" evidence="1">
    <location>
        <begin position="1"/>
        <end position="32"/>
    </location>
</feature>
<reference evidence="2 3" key="1">
    <citation type="submission" date="2018-01" db="EMBL/GenBank/DDBJ databases">
        <authorList>
            <person name="Clerissi C."/>
        </authorList>
    </citation>
    <scope>NUCLEOTIDE SEQUENCE [LARGE SCALE GENOMIC DNA]</scope>
    <source>
        <strain evidence="2">Cupriavidus taiwanensis STM 3521</strain>
    </source>
</reference>
<dbReference type="EMBL" id="OFSP01000006">
    <property type="protein sequence ID" value="SOY46683.1"/>
    <property type="molecule type" value="Genomic_DNA"/>
</dbReference>
<accession>A0A975WWS5</accession>
<sequence length="72" mass="7638">MAGALTSIGGTTPKSLSVGSMQRDQEPHSHCAWPGKSAEIKIERPFYFVYACFAQAPEGVVGRGKAADRVKG</sequence>
<dbReference type="AlphaFoldDB" id="A0A975WWS5"/>
<name>A0A975WWS5_9BURK</name>
<evidence type="ECO:0000256" key="1">
    <source>
        <dbReference type="SAM" id="MobiDB-lite"/>
    </source>
</evidence>
<gene>
    <name evidence="2" type="ORF">CBM2589_B140029</name>
</gene>
<proteinExistence type="predicted"/>
<dbReference type="Proteomes" id="UP000256297">
    <property type="component" value="Chromosome CBM2589_b"/>
</dbReference>
<feature type="compositionally biased region" description="Polar residues" evidence="1">
    <location>
        <begin position="8"/>
        <end position="22"/>
    </location>
</feature>
<protein>
    <submittedName>
        <fullName evidence="2">Uncharacterized protein</fullName>
    </submittedName>
</protein>
<comment type="caution">
    <text evidence="2">The sequence shown here is derived from an EMBL/GenBank/DDBJ whole genome shotgun (WGS) entry which is preliminary data.</text>
</comment>
<evidence type="ECO:0000313" key="3">
    <source>
        <dbReference type="Proteomes" id="UP000256297"/>
    </source>
</evidence>
<organism evidence="2 3">
    <name type="scientific">Cupriavidus taiwanensis</name>
    <dbReference type="NCBI Taxonomy" id="164546"/>
    <lineage>
        <taxon>Bacteria</taxon>
        <taxon>Pseudomonadati</taxon>
        <taxon>Pseudomonadota</taxon>
        <taxon>Betaproteobacteria</taxon>
        <taxon>Burkholderiales</taxon>
        <taxon>Burkholderiaceae</taxon>
        <taxon>Cupriavidus</taxon>
    </lineage>
</organism>
<evidence type="ECO:0000313" key="2">
    <source>
        <dbReference type="EMBL" id="SOY46683.1"/>
    </source>
</evidence>